<dbReference type="AlphaFoldDB" id="A0A3G3JSY7"/>
<sequence length="314" mass="33246">MIFLAGGNAYTMAREHKNGWNAEAFKERYSEVLERYDFIVGDWGYNQLRLRGFYQDGHPRATKETSIASLVDYLNEYCNFGCAYFVLAKTDAAAVPPGTPDLIKQADAPTPAAGDNPDAQTAETAAALATHNGILMRWPLKERPGGPVRIPGAAAVARAAAEAERRQQALAGGKPGDGRASTSSNRQGGDGGYGNRQANRPSSGGGSDRRSSGGPNAGQADNRSSGKPGNRGQRPPQGERQGQGAPSKPGGQWRQPSEGGRQQEQARTAEHAAPKPDAAQKNGSRWPGKNRRRNRFGGKPNRPDGGAPGHPGAD</sequence>
<feature type="region of interest" description="Disordered" evidence="1">
    <location>
        <begin position="100"/>
        <end position="121"/>
    </location>
</feature>
<dbReference type="Proteomes" id="UP000269097">
    <property type="component" value="Chromosome"/>
</dbReference>
<protein>
    <submittedName>
        <fullName evidence="2">DUF1027 domain-containing protein</fullName>
    </submittedName>
</protein>
<accession>A0A3G3JSY7</accession>
<evidence type="ECO:0000256" key="1">
    <source>
        <dbReference type="SAM" id="MobiDB-lite"/>
    </source>
</evidence>
<proteinExistence type="predicted"/>
<dbReference type="Gene3D" id="3.50.4.20">
    <property type="match status" value="1"/>
</dbReference>
<feature type="region of interest" description="Disordered" evidence="1">
    <location>
        <begin position="159"/>
        <end position="314"/>
    </location>
</feature>
<name>A0A3G3JSY7_9BACL</name>
<feature type="compositionally biased region" description="Low complexity" evidence="1">
    <location>
        <begin position="297"/>
        <end position="314"/>
    </location>
</feature>
<reference evidence="2 3" key="1">
    <citation type="submission" date="2018-10" db="EMBL/GenBank/DDBJ databases">
        <title>Genome Sequence of Cohnella sp.</title>
        <authorList>
            <person name="Srinivasan S."/>
            <person name="Kim M.K."/>
        </authorList>
    </citation>
    <scope>NUCLEOTIDE SEQUENCE [LARGE SCALE GENOMIC DNA]</scope>
    <source>
        <strain evidence="2 3">18JY8-7</strain>
    </source>
</reference>
<dbReference type="EMBL" id="CP033433">
    <property type="protein sequence ID" value="AYQ71340.1"/>
    <property type="molecule type" value="Genomic_DNA"/>
</dbReference>
<evidence type="ECO:0000313" key="2">
    <source>
        <dbReference type="EMBL" id="AYQ71340.1"/>
    </source>
</evidence>
<dbReference type="InterPro" id="IPR009370">
    <property type="entry name" value="YutD-like"/>
</dbReference>
<evidence type="ECO:0000313" key="3">
    <source>
        <dbReference type="Proteomes" id="UP000269097"/>
    </source>
</evidence>
<feature type="compositionally biased region" description="Low complexity" evidence="1">
    <location>
        <begin position="226"/>
        <end position="246"/>
    </location>
</feature>
<dbReference type="Pfam" id="PF06265">
    <property type="entry name" value="YutD-like"/>
    <property type="match status" value="1"/>
</dbReference>
<dbReference type="InterPro" id="IPR038141">
    <property type="entry name" value="YutD-like_sf"/>
</dbReference>
<keyword evidence="3" id="KW-1185">Reference proteome</keyword>
<dbReference type="KEGG" id="coh:EAV92_01280"/>
<dbReference type="RefSeq" id="WP_123039404.1">
    <property type="nucleotide sequence ID" value="NZ_CP033433.1"/>
</dbReference>
<organism evidence="2 3">
    <name type="scientific">Cohnella candidum</name>
    <dbReference type="NCBI Taxonomy" id="2674991"/>
    <lineage>
        <taxon>Bacteria</taxon>
        <taxon>Bacillati</taxon>
        <taxon>Bacillota</taxon>
        <taxon>Bacilli</taxon>
        <taxon>Bacillales</taxon>
        <taxon>Paenibacillaceae</taxon>
        <taxon>Cohnella</taxon>
    </lineage>
</organism>
<gene>
    <name evidence="2" type="ORF">EAV92_01280</name>
</gene>